<sequence>MAPKRTSTSTAPAMTQAAIWQLVTDSVATALEAQAANMVNTDNTNRNPKPRKTPVARKCTYKEFMSCQPFYFNGTEGAVGLIHWFERTESVFSRSNCTKDCKVKFATGTLTEDALTWWNSYAKPIGIEQADKIAWTELKRHLTNKFTKMHVANTIVEARCLELEAELSYLCDKSHNDNHNELVKRFSNLEVIQIILWYLDSGCLKHRTGDRSRLMNFMKKFIGTNRFGNDHFGAIMGYGDYVIGDSVISKAKAFKNKSWLCEPSRVQRPVSPAPAVQVPINSAGTPSSTTIDQDAPSLSHSPSSLALQSPSLHQGIAAESTLMKDNPVAPVDNNPFVNVFSLEPSSDASSSEDVSLEESTYVSQTLHHLDKLCHDKWIYKVKLDEYGDVLKNKARLVAKGYRQDEGIDFEESFALVARIEAICIFIANTASKNMTIYQMDVKTAFPNGELKEEVYVSQPVGFVDPDHLTHVYRLKKALYGLKQAPRVWMDSCDPIDTPMVDRIKLDENPLGIPVDQTRFCCMVGSLMYLTATRPDLVFTVYMCARYQAPPTKKHLEALKQMILYLPRDPKACDIFSNEMSSKVQMSMMGQMSFSLGLQVSQSLGGIFINQSKFAFEILKKFGMDSCEPVDTPMVDRLKLDEDRLGIPVDQTRFRIMIGSIMYLTLADPTLYLFCACVLDADHAGCQDTRRSTSGSAQFLRDKLVSGLAEYIAIAIALCCNNVQHSWSKHINIRHHFIREQLENSLVELYFVTTDYQFANIFKKALPRERFEFLLPRHGMKSMTPETLNVFRKEKRSKGCLIKSLHSALLIPPRSDNIDNENVLAPAPTMMIKYFHMLLGLDANLLRESLEITPVDQDHRFVSPPLGDAIMDFVNQLGYLREIHFVSGSPLNRAEDDLSLGNLKFVPKGEIDKVFGMKIPEELIKDNIKNAPYYNAYLEMVAKHEQGIVVAKEGGKKKITSKADKPVKPAPAEQANPITVKKPKPKPVKEKPTKHTPIQNARKDWFRLDANLLRESLEITPVDQDHRFVSPPSGDAIMDFVNQLGYLREIHFVSRMAMNNLCQPWRAILSMINQCLTGKTSWLDRPRYPVLQMLG</sequence>
<organism evidence="3">
    <name type="scientific">Tanacetum cinerariifolium</name>
    <name type="common">Dalmatian daisy</name>
    <name type="synonym">Chrysanthemum cinerariifolium</name>
    <dbReference type="NCBI Taxonomy" id="118510"/>
    <lineage>
        <taxon>Eukaryota</taxon>
        <taxon>Viridiplantae</taxon>
        <taxon>Streptophyta</taxon>
        <taxon>Embryophyta</taxon>
        <taxon>Tracheophyta</taxon>
        <taxon>Spermatophyta</taxon>
        <taxon>Magnoliopsida</taxon>
        <taxon>eudicotyledons</taxon>
        <taxon>Gunneridae</taxon>
        <taxon>Pentapetalae</taxon>
        <taxon>asterids</taxon>
        <taxon>campanulids</taxon>
        <taxon>Asterales</taxon>
        <taxon>Asteraceae</taxon>
        <taxon>Asteroideae</taxon>
        <taxon>Anthemideae</taxon>
        <taxon>Anthemidinae</taxon>
        <taxon>Tanacetum</taxon>
    </lineage>
</organism>
<feature type="compositionally biased region" description="Low complexity" evidence="1">
    <location>
        <begin position="295"/>
        <end position="304"/>
    </location>
</feature>
<dbReference type="PANTHER" id="PTHR11439">
    <property type="entry name" value="GAG-POL-RELATED RETROTRANSPOSON"/>
    <property type="match status" value="1"/>
</dbReference>
<feature type="compositionally biased region" description="Polar residues" evidence="1">
    <location>
        <begin position="279"/>
        <end position="292"/>
    </location>
</feature>
<feature type="non-terminal residue" evidence="3">
    <location>
        <position position="1094"/>
    </location>
</feature>
<evidence type="ECO:0000256" key="1">
    <source>
        <dbReference type="SAM" id="MobiDB-lite"/>
    </source>
</evidence>
<feature type="region of interest" description="Disordered" evidence="1">
    <location>
        <begin position="958"/>
        <end position="994"/>
    </location>
</feature>
<dbReference type="AlphaFoldDB" id="A0A6L2JPI5"/>
<reference evidence="3" key="1">
    <citation type="journal article" date="2019" name="Sci. Rep.">
        <title>Draft genome of Tanacetum cinerariifolium, the natural source of mosquito coil.</title>
        <authorList>
            <person name="Yamashiro T."/>
            <person name="Shiraishi A."/>
            <person name="Satake H."/>
            <person name="Nakayama K."/>
        </authorList>
    </citation>
    <scope>NUCLEOTIDE SEQUENCE</scope>
</reference>
<feature type="domain" description="Reverse transcriptase Ty1/copia-type" evidence="2">
    <location>
        <begin position="568"/>
        <end position="634"/>
    </location>
</feature>
<evidence type="ECO:0000313" key="3">
    <source>
        <dbReference type="EMBL" id="GEU38497.1"/>
    </source>
</evidence>
<evidence type="ECO:0000259" key="2">
    <source>
        <dbReference type="Pfam" id="PF07727"/>
    </source>
</evidence>
<dbReference type="InterPro" id="IPR043502">
    <property type="entry name" value="DNA/RNA_pol_sf"/>
</dbReference>
<dbReference type="PANTHER" id="PTHR11439:SF483">
    <property type="entry name" value="PEPTIDE SYNTHASE GLIP-LIKE, PUTATIVE (AFU_ORTHOLOGUE AFUA_3G12920)-RELATED"/>
    <property type="match status" value="1"/>
</dbReference>
<gene>
    <name evidence="3" type="ORF">Tci_010475</name>
</gene>
<feature type="domain" description="Reverse transcriptase Ty1/copia-type" evidence="2">
    <location>
        <begin position="373"/>
        <end position="492"/>
    </location>
</feature>
<feature type="region of interest" description="Disordered" evidence="1">
    <location>
        <begin position="271"/>
        <end position="304"/>
    </location>
</feature>
<dbReference type="Pfam" id="PF07727">
    <property type="entry name" value="RVT_2"/>
    <property type="match status" value="2"/>
</dbReference>
<protein>
    <recommendedName>
        <fullName evidence="2">Reverse transcriptase Ty1/copia-type domain-containing protein</fullName>
    </recommendedName>
</protein>
<dbReference type="SUPFAM" id="SSF56672">
    <property type="entry name" value="DNA/RNA polymerases"/>
    <property type="match status" value="1"/>
</dbReference>
<dbReference type="CDD" id="cd09272">
    <property type="entry name" value="RNase_HI_RT_Ty1"/>
    <property type="match status" value="1"/>
</dbReference>
<name>A0A6L2JPI5_TANCI</name>
<proteinExistence type="predicted"/>
<comment type="caution">
    <text evidence="3">The sequence shown here is derived from an EMBL/GenBank/DDBJ whole genome shotgun (WGS) entry which is preliminary data.</text>
</comment>
<accession>A0A6L2JPI5</accession>
<dbReference type="InterPro" id="IPR013103">
    <property type="entry name" value="RVT_2"/>
</dbReference>
<dbReference type="EMBL" id="BKCJ010001058">
    <property type="protein sequence ID" value="GEU38497.1"/>
    <property type="molecule type" value="Genomic_DNA"/>
</dbReference>